<comment type="function">
    <text evidence="5">Specifically methylates the pseudouridine at position 1915 (m3Psi1915) in 23S rRNA.</text>
</comment>
<dbReference type="PIRSF" id="PIRSF004505">
    <property type="entry name" value="MT_bac"/>
    <property type="match status" value="1"/>
</dbReference>
<comment type="subcellular location">
    <subcellularLocation>
        <location evidence="5">Cytoplasm</location>
    </subcellularLocation>
</comment>
<feature type="binding site" evidence="5">
    <location>
        <position position="72"/>
    </location>
    <ligand>
        <name>S-adenosyl-L-methionine</name>
        <dbReference type="ChEBI" id="CHEBI:59789"/>
    </ligand>
</feature>
<sequence>MNVSIICVGKVKEKYIIEGINEFLKRMQSFAKMKIVELKEDGNDSSRNISIEKESEDILKAMEKLGGYNILLDIQGKNFSSEEMSEEIERLTVNGVSSINFIIGGSYGVSESVRKAVDMRLSFSKMTFPHQLMRLILSEQIYRWFSIIKNTKYHK</sequence>
<dbReference type="Proteomes" id="UP000249008">
    <property type="component" value="Chromosome 1"/>
</dbReference>
<dbReference type="HAMAP" id="MF_00658">
    <property type="entry name" value="23SrRNA_methyltr_H"/>
    <property type="match status" value="1"/>
</dbReference>
<dbReference type="PANTHER" id="PTHR33603:SF1">
    <property type="entry name" value="RIBOSOMAL RNA LARGE SUBUNIT METHYLTRANSFERASE H"/>
    <property type="match status" value="1"/>
</dbReference>
<evidence type="ECO:0000313" key="6">
    <source>
        <dbReference type="EMBL" id="SQJ09639.1"/>
    </source>
</evidence>
<comment type="subunit">
    <text evidence="5">Homodimer.</text>
</comment>
<protein>
    <recommendedName>
        <fullName evidence="5">Ribosomal RNA large subunit methyltransferase H</fullName>
        <ecNumber evidence="5">2.1.1.177</ecNumber>
    </recommendedName>
    <alternativeName>
        <fullName evidence="5">23S rRNA (pseudouridine1915-N3)-methyltransferase</fullName>
    </alternativeName>
    <alternativeName>
        <fullName evidence="5">23S rRNA m3Psi1915 methyltransferase</fullName>
    </alternativeName>
    <alternativeName>
        <fullName evidence="5">rRNA (pseudouridine-N3-)-methyltransferase RlmH</fullName>
    </alternativeName>
</protein>
<dbReference type="EMBL" id="LS483487">
    <property type="protein sequence ID" value="SQJ09639.1"/>
    <property type="molecule type" value="Genomic_DNA"/>
</dbReference>
<proteinExistence type="inferred from homology"/>
<gene>
    <name evidence="5 6" type="primary">rlmH</name>
    <name evidence="6" type="ORF">NCTC12112_02319</name>
</gene>
<keyword evidence="5" id="KW-0963">Cytoplasm</keyword>
<dbReference type="AlphaFoldDB" id="A0AAX2JEC9"/>
<evidence type="ECO:0000256" key="4">
    <source>
        <dbReference type="ARBA" id="ARBA00038303"/>
    </source>
</evidence>
<dbReference type="GO" id="GO:0070038">
    <property type="term" value="F:rRNA (pseudouridine-N3-)-methyltransferase activity"/>
    <property type="evidence" value="ECO:0007669"/>
    <property type="project" value="UniProtKB-UniRule"/>
</dbReference>
<reference evidence="6 7" key="1">
    <citation type="submission" date="2018-06" db="EMBL/GenBank/DDBJ databases">
        <authorList>
            <consortium name="Pathogen Informatics"/>
            <person name="Doyle S."/>
        </authorList>
    </citation>
    <scope>NUCLEOTIDE SEQUENCE [LARGE SCALE GENOMIC DNA]</scope>
    <source>
        <strain evidence="6 7">NCTC12112</strain>
    </source>
</reference>
<comment type="catalytic activity">
    <reaction evidence="5">
        <text>pseudouridine(1915) in 23S rRNA + S-adenosyl-L-methionine = N(3)-methylpseudouridine(1915) in 23S rRNA + S-adenosyl-L-homocysteine + H(+)</text>
        <dbReference type="Rhea" id="RHEA:42752"/>
        <dbReference type="Rhea" id="RHEA-COMP:10221"/>
        <dbReference type="Rhea" id="RHEA-COMP:10222"/>
        <dbReference type="ChEBI" id="CHEBI:15378"/>
        <dbReference type="ChEBI" id="CHEBI:57856"/>
        <dbReference type="ChEBI" id="CHEBI:59789"/>
        <dbReference type="ChEBI" id="CHEBI:65314"/>
        <dbReference type="ChEBI" id="CHEBI:74486"/>
        <dbReference type="EC" id="2.1.1.177"/>
    </reaction>
</comment>
<name>A0AAX2JEC9_9FUSO</name>
<keyword evidence="3 5" id="KW-0949">S-adenosyl-L-methionine</keyword>
<dbReference type="NCBIfam" id="NF000985">
    <property type="entry name" value="PRK00103.1-3"/>
    <property type="match status" value="1"/>
</dbReference>
<dbReference type="SUPFAM" id="SSF75217">
    <property type="entry name" value="alpha/beta knot"/>
    <property type="match status" value="1"/>
</dbReference>
<dbReference type="Pfam" id="PF02590">
    <property type="entry name" value="SPOUT_MTase"/>
    <property type="match status" value="1"/>
</dbReference>
<dbReference type="PANTHER" id="PTHR33603">
    <property type="entry name" value="METHYLTRANSFERASE"/>
    <property type="match status" value="1"/>
</dbReference>
<dbReference type="InterPro" id="IPR029028">
    <property type="entry name" value="Alpha/beta_knot_MTases"/>
</dbReference>
<dbReference type="InterPro" id="IPR029026">
    <property type="entry name" value="tRNA_m1G_MTases_N"/>
</dbReference>
<evidence type="ECO:0000313" key="7">
    <source>
        <dbReference type="Proteomes" id="UP000249008"/>
    </source>
</evidence>
<keyword evidence="5" id="KW-0698">rRNA processing</keyword>
<dbReference type="GeneID" id="78453600"/>
<dbReference type="EC" id="2.1.1.177" evidence="5"/>
<feature type="binding site" evidence="5">
    <location>
        <position position="104"/>
    </location>
    <ligand>
        <name>S-adenosyl-L-methionine</name>
        <dbReference type="ChEBI" id="CHEBI:59789"/>
    </ligand>
</feature>
<feature type="binding site" evidence="5">
    <location>
        <begin position="123"/>
        <end position="128"/>
    </location>
    <ligand>
        <name>S-adenosyl-L-methionine</name>
        <dbReference type="ChEBI" id="CHEBI:59789"/>
    </ligand>
</feature>
<keyword evidence="2 5" id="KW-0808">Transferase</keyword>
<evidence type="ECO:0000256" key="1">
    <source>
        <dbReference type="ARBA" id="ARBA00022603"/>
    </source>
</evidence>
<keyword evidence="1 5" id="KW-0489">Methyltransferase</keyword>
<dbReference type="InterPro" id="IPR003742">
    <property type="entry name" value="RlmH-like"/>
</dbReference>
<comment type="similarity">
    <text evidence="4 5">Belongs to the RNA methyltransferase RlmH family.</text>
</comment>
<evidence type="ECO:0000256" key="3">
    <source>
        <dbReference type="ARBA" id="ARBA00022691"/>
    </source>
</evidence>
<dbReference type="RefSeq" id="WP_005981325.1">
    <property type="nucleotide sequence ID" value="NZ_CABKNW010000005.1"/>
</dbReference>
<organism evidence="6 7">
    <name type="scientific">Fusobacterium ulcerans</name>
    <dbReference type="NCBI Taxonomy" id="861"/>
    <lineage>
        <taxon>Bacteria</taxon>
        <taxon>Fusobacteriati</taxon>
        <taxon>Fusobacteriota</taxon>
        <taxon>Fusobacteriia</taxon>
        <taxon>Fusobacteriales</taxon>
        <taxon>Fusobacteriaceae</taxon>
        <taxon>Fusobacterium</taxon>
    </lineage>
</organism>
<evidence type="ECO:0000256" key="2">
    <source>
        <dbReference type="ARBA" id="ARBA00022679"/>
    </source>
</evidence>
<dbReference type="GO" id="GO:0005737">
    <property type="term" value="C:cytoplasm"/>
    <property type="evidence" value="ECO:0007669"/>
    <property type="project" value="UniProtKB-SubCell"/>
</dbReference>
<accession>A0AAX2JEC9</accession>
<dbReference type="CDD" id="cd18081">
    <property type="entry name" value="RlmH-like"/>
    <property type="match status" value="1"/>
</dbReference>
<dbReference type="Gene3D" id="3.40.1280.10">
    <property type="match status" value="1"/>
</dbReference>
<evidence type="ECO:0000256" key="5">
    <source>
        <dbReference type="HAMAP-Rule" id="MF_00658"/>
    </source>
</evidence>
<dbReference type="KEGG" id="ful:C4N20_02185"/>